<protein>
    <submittedName>
        <fullName evidence="1">Uncharacterized protein</fullName>
    </submittedName>
</protein>
<dbReference type="Proteomes" id="UP001152798">
    <property type="component" value="Chromosome 6"/>
</dbReference>
<gene>
    <name evidence="1" type="ORF">NEZAVI_LOCUS14509</name>
</gene>
<keyword evidence="2" id="KW-1185">Reference proteome</keyword>
<sequence length="89" mass="10336">METVKGCLRRGRHRKRYRSQAKKETCRTECGLTPIESKRGFTRRTGSERMAGRGVKVMPARRQACVLPIPTGHRKYRCIQGGKHYLEIY</sequence>
<name>A0A9P0MVJ0_NEZVI</name>
<dbReference type="EMBL" id="OV725082">
    <property type="protein sequence ID" value="CAH1406614.1"/>
    <property type="molecule type" value="Genomic_DNA"/>
</dbReference>
<evidence type="ECO:0000313" key="1">
    <source>
        <dbReference type="EMBL" id="CAH1406614.1"/>
    </source>
</evidence>
<evidence type="ECO:0000313" key="2">
    <source>
        <dbReference type="Proteomes" id="UP001152798"/>
    </source>
</evidence>
<dbReference type="AlphaFoldDB" id="A0A9P0MVJ0"/>
<proteinExistence type="predicted"/>
<reference evidence="1" key="1">
    <citation type="submission" date="2022-01" db="EMBL/GenBank/DDBJ databases">
        <authorList>
            <person name="King R."/>
        </authorList>
    </citation>
    <scope>NUCLEOTIDE SEQUENCE</scope>
</reference>
<accession>A0A9P0MVJ0</accession>
<organism evidence="1 2">
    <name type="scientific">Nezara viridula</name>
    <name type="common">Southern green stink bug</name>
    <name type="synonym">Cimex viridulus</name>
    <dbReference type="NCBI Taxonomy" id="85310"/>
    <lineage>
        <taxon>Eukaryota</taxon>
        <taxon>Metazoa</taxon>
        <taxon>Ecdysozoa</taxon>
        <taxon>Arthropoda</taxon>
        <taxon>Hexapoda</taxon>
        <taxon>Insecta</taxon>
        <taxon>Pterygota</taxon>
        <taxon>Neoptera</taxon>
        <taxon>Paraneoptera</taxon>
        <taxon>Hemiptera</taxon>
        <taxon>Heteroptera</taxon>
        <taxon>Panheteroptera</taxon>
        <taxon>Pentatomomorpha</taxon>
        <taxon>Pentatomoidea</taxon>
        <taxon>Pentatomidae</taxon>
        <taxon>Pentatominae</taxon>
        <taxon>Nezara</taxon>
    </lineage>
</organism>